<dbReference type="Gene3D" id="3.40.190.100">
    <property type="entry name" value="Glycine betaine-binding periplasmic protein, domain 2"/>
    <property type="match status" value="1"/>
</dbReference>
<dbReference type="RefSeq" id="WP_075655156.1">
    <property type="nucleotide sequence ID" value="NZ_JACHIL010000002.1"/>
</dbReference>
<evidence type="ECO:0000313" key="7">
    <source>
        <dbReference type="EMBL" id="MBB5090963.1"/>
    </source>
</evidence>
<dbReference type="InterPro" id="IPR007210">
    <property type="entry name" value="ABC_Gly_betaine_transp_sub-bd"/>
</dbReference>
<dbReference type="GO" id="GO:0043190">
    <property type="term" value="C:ATP-binding cassette (ABC) transporter complex"/>
    <property type="evidence" value="ECO:0007669"/>
    <property type="project" value="InterPro"/>
</dbReference>
<organism evidence="7 8">
    <name type="scientific">Pseudochrobactrum saccharolyticum</name>
    <dbReference type="NCBI Taxonomy" id="354352"/>
    <lineage>
        <taxon>Bacteria</taxon>
        <taxon>Pseudomonadati</taxon>
        <taxon>Pseudomonadota</taxon>
        <taxon>Alphaproteobacteria</taxon>
        <taxon>Hyphomicrobiales</taxon>
        <taxon>Brucellaceae</taxon>
        <taxon>Pseudochrobactrum</taxon>
    </lineage>
</organism>
<keyword evidence="4" id="KW-0472">Membrane</keyword>
<dbReference type="SUPFAM" id="SSF53850">
    <property type="entry name" value="Periplasmic binding protein-like II"/>
    <property type="match status" value="1"/>
</dbReference>
<protein>
    <submittedName>
        <fullName evidence="7">Glycine betaine/proline transport system substrate-binding protein</fullName>
    </submittedName>
</protein>
<feature type="signal peptide" evidence="5">
    <location>
        <begin position="1"/>
        <end position="24"/>
    </location>
</feature>
<dbReference type="GO" id="GO:0015871">
    <property type="term" value="P:choline transport"/>
    <property type="evidence" value="ECO:0007669"/>
    <property type="project" value="TreeGrafter"/>
</dbReference>
<dbReference type="Pfam" id="PF04069">
    <property type="entry name" value="OpuAC"/>
    <property type="match status" value="1"/>
</dbReference>
<evidence type="ECO:0000313" key="8">
    <source>
        <dbReference type="Proteomes" id="UP000531231"/>
    </source>
</evidence>
<dbReference type="GO" id="GO:0005275">
    <property type="term" value="F:amine transmembrane transporter activity"/>
    <property type="evidence" value="ECO:0007669"/>
    <property type="project" value="TreeGrafter"/>
</dbReference>
<keyword evidence="8" id="KW-1185">Reference proteome</keyword>
<evidence type="ECO:0000256" key="2">
    <source>
        <dbReference type="ARBA" id="ARBA00022448"/>
    </source>
</evidence>
<dbReference type="GO" id="GO:0015226">
    <property type="term" value="F:carnitine transmembrane transporter activity"/>
    <property type="evidence" value="ECO:0007669"/>
    <property type="project" value="TreeGrafter"/>
</dbReference>
<evidence type="ECO:0000256" key="3">
    <source>
        <dbReference type="ARBA" id="ARBA00022475"/>
    </source>
</evidence>
<name>A0A7W8AIH2_9HYPH</name>
<feature type="chain" id="PRO_5030987796" evidence="5">
    <location>
        <begin position="25"/>
        <end position="288"/>
    </location>
</feature>
<gene>
    <name evidence="7" type="ORF">HNQ68_001487</name>
</gene>
<keyword evidence="2" id="KW-0813">Transport</keyword>
<sequence length="288" mass="31804">MFGKLTRLSLAALLAGTMATSALAAGDAKVVKLGWAPWSDAEFVTKLAAKLIQDNLDQKVELVQTDVAPLYQGVSRGDLDAMMMAWLPATHADYYKRVEGKVEDLGPLYEGAKLGWVVPASVPESDIKSIEDLKKADIHEKLKGQIQGIDPGAGLTRLSEEAIKKYGLNYKLQISSEAAMLTTVDRATRSDGWFVATAWSPHWMFGKYKLRYLEDPEGALGAAEHVNALARKGFKEDNPKVASLLEKMNIPLEDLEKAMFEAQETSYDKAVDKYIADNPDRIKEWLAE</sequence>
<feature type="domain" description="ABC-type glycine betaine transport system substrate-binding" evidence="6">
    <location>
        <begin position="30"/>
        <end position="276"/>
    </location>
</feature>
<dbReference type="AlphaFoldDB" id="A0A7W8AIH2"/>
<dbReference type="Proteomes" id="UP000531231">
    <property type="component" value="Unassembled WGS sequence"/>
</dbReference>
<keyword evidence="3" id="KW-1003">Cell membrane</keyword>
<dbReference type="CDD" id="cd13639">
    <property type="entry name" value="PBP2_OpuAC_like"/>
    <property type="match status" value="1"/>
</dbReference>
<evidence type="ECO:0000259" key="6">
    <source>
        <dbReference type="Pfam" id="PF04069"/>
    </source>
</evidence>
<comment type="subcellular location">
    <subcellularLocation>
        <location evidence="1">Cell membrane</location>
    </subcellularLocation>
</comment>
<reference evidence="7 8" key="1">
    <citation type="submission" date="2020-08" db="EMBL/GenBank/DDBJ databases">
        <title>Genomic Encyclopedia of Type Strains, Phase IV (KMG-IV): sequencing the most valuable type-strain genomes for metagenomic binning, comparative biology and taxonomic classification.</title>
        <authorList>
            <person name="Goeker M."/>
        </authorList>
    </citation>
    <scope>NUCLEOTIDE SEQUENCE [LARGE SCALE GENOMIC DNA]</scope>
    <source>
        <strain evidence="7 8">DSM 25620</strain>
    </source>
</reference>
<dbReference type="PANTHER" id="PTHR47737">
    <property type="entry name" value="GLYCINE BETAINE/PROLINE BETAINE TRANSPORT SYSTEM PERMEASE PROTEIN PROW"/>
    <property type="match status" value="1"/>
</dbReference>
<accession>A0A7W8AIH2</accession>
<evidence type="ECO:0000256" key="5">
    <source>
        <dbReference type="SAM" id="SignalP"/>
    </source>
</evidence>
<comment type="caution">
    <text evidence="7">The sequence shown here is derived from an EMBL/GenBank/DDBJ whole genome shotgun (WGS) entry which is preliminary data.</text>
</comment>
<keyword evidence="5" id="KW-0732">Signal</keyword>
<dbReference type="PANTHER" id="PTHR47737:SF1">
    <property type="entry name" value="GLYCINE BETAINE_PROLINE BETAINE TRANSPORT SYSTEM PERMEASE PROTEIN PROW"/>
    <property type="match status" value="1"/>
</dbReference>
<evidence type="ECO:0000256" key="4">
    <source>
        <dbReference type="ARBA" id="ARBA00023136"/>
    </source>
</evidence>
<proteinExistence type="predicted"/>
<evidence type="ECO:0000256" key="1">
    <source>
        <dbReference type="ARBA" id="ARBA00004236"/>
    </source>
</evidence>
<dbReference type="GO" id="GO:0031460">
    <property type="term" value="P:glycine betaine transport"/>
    <property type="evidence" value="ECO:0007669"/>
    <property type="project" value="TreeGrafter"/>
</dbReference>
<dbReference type="EMBL" id="JACHIL010000002">
    <property type="protein sequence ID" value="MBB5090963.1"/>
    <property type="molecule type" value="Genomic_DNA"/>
</dbReference>
<dbReference type="Gene3D" id="3.40.190.10">
    <property type="entry name" value="Periplasmic binding protein-like II"/>
    <property type="match status" value="1"/>
</dbReference>